<comment type="similarity">
    <text evidence="1 7">Belongs to the NOB1 family.</text>
</comment>
<dbReference type="GO" id="GO:0005730">
    <property type="term" value="C:nucleolus"/>
    <property type="evidence" value="ECO:0007669"/>
    <property type="project" value="UniProtKB-SubCell"/>
</dbReference>
<feature type="region of interest" description="Disordered" evidence="9">
    <location>
        <begin position="405"/>
        <end position="431"/>
    </location>
</feature>
<dbReference type="InterPro" id="IPR033411">
    <property type="entry name" value="Ribonuclease_PIN"/>
</dbReference>
<evidence type="ECO:0000313" key="12">
    <source>
        <dbReference type="EMBL" id="KKK12363.1"/>
    </source>
</evidence>
<proteinExistence type="inferred from homology"/>
<dbReference type="Gene3D" id="3.40.50.1010">
    <property type="entry name" value="5'-nuclease"/>
    <property type="match status" value="1"/>
</dbReference>
<dbReference type="PIRSF" id="PIRSF037125">
    <property type="entry name" value="D-site_20S_pre-rRNA_nuclease"/>
    <property type="match status" value="1"/>
</dbReference>
<comment type="subcellular location">
    <subcellularLocation>
        <location evidence="7">Nucleus</location>
        <location evidence="7">Nucleolus</location>
    </subcellularLocation>
</comment>
<keyword evidence="4" id="KW-0378">Hydrolase</keyword>
<reference evidence="12 13" key="1">
    <citation type="submission" date="2015-02" db="EMBL/GenBank/DDBJ databases">
        <title>Draft Genome Sequences of Two Closely-Related Aflatoxigenic Aspergillus Species Obtained from the Cote d'Ivoire.</title>
        <authorList>
            <person name="Moore G.G."/>
            <person name="Beltz S.B."/>
            <person name="Mack B.M."/>
        </authorList>
    </citation>
    <scope>NUCLEOTIDE SEQUENCE [LARGE SCALE GENOMIC DNA]</scope>
    <source>
        <strain evidence="12 13">SRRC1432</strain>
    </source>
</reference>
<feature type="domain" description="Ribonuclease PIN" evidence="11">
    <location>
        <begin position="13"/>
        <end position="104"/>
    </location>
</feature>
<dbReference type="EMBL" id="JYKN01003479">
    <property type="protein sequence ID" value="KKK12363.1"/>
    <property type="molecule type" value="Genomic_DNA"/>
</dbReference>
<dbReference type="Proteomes" id="UP000034947">
    <property type="component" value="Unassembled WGS sequence"/>
</dbReference>
<dbReference type="FunFam" id="3.40.50.1010:FF:000026">
    <property type="entry name" value="20S-pre-rRNA D-site endonuclease NOB1"/>
    <property type="match status" value="1"/>
</dbReference>
<feature type="binding site" evidence="8">
    <location>
        <position position="306"/>
    </location>
    <ligand>
        <name>Zn(2+)</name>
        <dbReference type="ChEBI" id="CHEBI:29105"/>
    </ligand>
</feature>
<protein>
    <recommendedName>
        <fullName evidence="7">20S-pre-rRNA D-site endonuclease NOB1</fullName>
    </recommendedName>
</protein>
<evidence type="ECO:0000256" key="6">
    <source>
        <dbReference type="ARBA" id="ARBA00023242"/>
    </source>
</evidence>
<dbReference type="OrthoDB" id="446759at2759"/>
<evidence type="ECO:0000256" key="7">
    <source>
        <dbReference type="PIRNR" id="PIRNR037125"/>
    </source>
</evidence>
<comment type="function">
    <text evidence="7">Required for the synthesis of 40S ribosome subunits. Has a role in processing 20S pre-rRNA into the mature 18S rRNA, where it is required for cleavage at the 3' end of the mature 18S rRNA (D-site). Accompanies the 20S pre-rRNA from the nucleus to the cytoplasm.</text>
</comment>
<evidence type="ECO:0000256" key="9">
    <source>
        <dbReference type="SAM" id="MobiDB-lite"/>
    </source>
</evidence>
<feature type="domain" description="Nin one binding (NOB1) Zn-ribbon-like" evidence="10">
    <location>
        <begin position="281"/>
        <end position="352"/>
    </location>
</feature>
<evidence type="ECO:0000256" key="4">
    <source>
        <dbReference type="ARBA" id="ARBA00022801"/>
    </source>
</evidence>
<dbReference type="PANTHER" id="PTHR12814">
    <property type="entry name" value="RNA-BINDING PROTEIN NOB1"/>
    <property type="match status" value="1"/>
</dbReference>
<evidence type="ECO:0000259" key="10">
    <source>
        <dbReference type="Pfam" id="PF08772"/>
    </source>
</evidence>
<dbReference type="Pfam" id="PF08772">
    <property type="entry name" value="Zn_ribbon_NOB1"/>
    <property type="match status" value="1"/>
</dbReference>
<name>A0A0F8TYE3_9EURO</name>
<evidence type="ECO:0000313" key="13">
    <source>
        <dbReference type="Proteomes" id="UP000034947"/>
    </source>
</evidence>
<keyword evidence="2" id="KW-0540">Nuclease</keyword>
<feature type="compositionally biased region" description="Acidic residues" evidence="9">
    <location>
        <begin position="187"/>
        <end position="214"/>
    </location>
</feature>
<keyword evidence="6 7" id="KW-0539">Nucleus</keyword>
<organism evidence="12 13">
    <name type="scientific">Aspergillus ochraceoroseus</name>
    <dbReference type="NCBI Taxonomy" id="138278"/>
    <lineage>
        <taxon>Eukaryota</taxon>
        <taxon>Fungi</taxon>
        <taxon>Dikarya</taxon>
        <taxon>Ascomycota</taxon>
        <taxon>Pezizomycotina</taxon>
        <taxon>Eurotiomycetes</taxon>
        <taxon>Eurotiomycetidae</taxon>
        <taxon>Eurotiales</taxon>
        <taxon>Aspergillaceae</taxon>
        <taxon>Aspergillus</taxon>
        <taxon>Aspergillus subgen. Nidulantes</taxon>
    </lineage>
</organism>
<accession>A0A0F8TYE3</accession>
<dbReference type="VEuPathDB" id="FungiDB:P175DRAFT_0479565"/>
<evidence type="ECO:0000256" key="1">
    <source>
        <dbReference type="ARBA" id="ARBA00005858"/>
    </source>
</evidence>
<dbReference type="GO" id="GO:0016787">
    <property type="term" value="F:hydrolase activity"/>
    <property type="evidence" value="ECO:0007669"/>
    <property type="project" value="UniProtKB-KW"/>
</dbReference>
<dbReference type="InterPro" id="IPR039907">
    <property type="entry name" value="NOB1"/>
</dbReference>
<keyword evidence="13" id="KW-1185">Reference proteome</keyword>
<dbReference type="GO" id="GO:0046872">
    <property type="term" value="F:metal ion binding"/>
    <property type="evidence" value="ECO:0007669"/>
    <property type="project" value="UniProtKB-UniRule"/>
</dbReference>
<evidence type="ECO:0000256" key="8">
    <source>
        <dbReference type="PIRSR" id="PIRSR037125-1"/>
    </source>
</evidence>
<dbReference type="InterPro" id="IPR014881">
    <property type="entry name" value="NOB1_Zn-bd"/>
</dbReference>
<dbReference type="SUPFAM" id="SSF144206">
    <property type="entry name" value="NOB1 zinc finger-like"/>
    <property type="match status" value="1"/>
</dbReference>
<gene>
    <name evidence="12" type="ORF">AOCH_001296</name>
</gene>
<feature type="binding site" evidence="8">
    <location>
        <position position="294"/>
    </location>
    <ligand>
        <name>Zn(2+)</name>
        <dbReference type="ChEBI" id="CHEBI:29105"/>
    </ligand>
</feature>
<evidence type="ECO:0000256" key="2">
    <source>
        <dbReference type="ARBA" id="ARBA00022722"/>
    </source>
</evidence>
<evidence type="ECO:0000259" key="11">
    <source>
        <dbReference type="Pfam" id="PF17146"/>
    </source>
</evidence>
<dbReference type="GO" id="GO:0030490">
    <property type="term" value="P:maturation of SSU-rRNA"/>
    <property type="evidence" value="ECO:0007669"/>
    <property type="project" value="TreeGrafter"/>
</dbReference>
<dbReference type="Gene3D" id="6.20.210.10">
    <property type="entry name" value="Nin one binding (NOB1), Zn-ribbon-like"/>
    <property type="match status" value="1"/>
</dbReference>
<feature type="region of interest" description="Disordered" evidence="9">
    <location>
        <begin position="112"/>
        <end position="244"/>
    </location>
</feature>
<evidence type="ECO:0000256" key="5">
    <source>
        <dbReference type="ARBA" id="ARBA00022833"/>
    </source>
</evidence>
<feature type="compositionally biased region" description="Basic and acidic residues" evidence="9">
    <location>
        <begin position="129"/>
        <end position="138"/>
    </location>
</feature>
<dbReference type="InterPro" id="IPR017117">
    <property type="entry name" value="Nob1_euk"/>
</dbReference>
<dbReference type="InterPro" id="IPR036283">
    <property type="entry name" value="NOB1_Zf-like_sf"/>
</dbReference>
<keyword evidence="5 7" id="KW-0862">Zinc</keyword>
<comment type="caution">
    <text evidence="12">The sequence shown here is derived from an EMBL/GenBank/DDBJ whole genome shotgun (WGS) entry which is preliminary data.</text>
</comment>
<feature type="binding site" evidence="8">
    <location>
        <position position="309"/>
    </location>
    <ligand>
        <name>Zn(2+)</name>
        <dbReference type="ChEBI" id="CHEBI:29105"/>
    </ligand>
</feature>
<dbReference type="GO" id="GO:0030688">
    <property type="term" value="C:preribosome, small subunit precursor"/>
    <property type="evidence" value="ECO:0007669"/>
    <property type="project" value="TreeGrafter"/>
</dbReference>
<dbReference type="CDD" id="cd09876">
    <property type="entry name" value="PIN_Nob1-like"/>
    <property type="match status" value="1"/>
</dbReference>
<feature type="binding site" evidence="8">
    <location>
        <position position="291"/>
    </location>
    <ligand>
        <name>Zn(2+)</name>
        <dbReference type="ChEBI" id="CHEBI:29105"/>
    </ligand>
</feature>
<keyword evidence="3 7" id="KW-0479">Metal-binding</keyword>
<dbReference type="GO" id="GO:0004521">
    <property type="term" value="F:RNA endonuclease activity"/>
    <property type="evidence" value="ECO:0007669"/>
    <property type="project" value="UniProtKB-UniRule"/>
</dbReference>
<feature type="compositionally biased region" description="Basic and acidic residues" evidence="9">
    <location>
        <begin position="150"/>
        <end position="176"/>
    </location>
</feature>
<evidence type="ECO:0000256" key="3">
    <source>
        <dbReference type="ARBA" id="ARBA00022723"/>
    </source>
</evidence>
<dbReference type="Pfam" id="PF17146">
    <property type="entry name" value="PIN_6"/>
    <property type="match status" value="1"/>
</dbReference>
<dbReference type="PANTHER" id="PTHR12814:SF2">
    <property type="entry name" value="RNA-BINDING PROTEIN NOB1"/>
    <property type="match status" value="1"/>
</dbReference>
<dbReference type="AlphaFoldDB" id="A0A0F8TYE3"/>
<sequence>MADSTSTKPVHTIVLDAGPILKNTPPLSSLLAQCEEILTTPSVINEIRDPDARQRVETLYLPFLKQRSPNPKSISVLSEFARKTGDRAVLSKTDIEILALAYEVECERNGGDWRLRSVPGQKRVNGKPPMKESEKPVEPESQESLNTDESVEKPSVEEITEELKTALLDSEGKENTEEGTPANTETETVEETSQVDEPATEVPEDEAQDEEDGAASESGGEEWITPSNLKKRQARDEAGAATAAPEQKVMQVASMTTDFACQNVLLQMNLNLLSATTLQRIRHLKSFIKRCHACFSTTKDMNKQFCPRCGGDTLTRVSCTTDANGQFKMHLKKNMQWNTRGHKYSIPKPVHGSSNGKWQGGGGKGGWGTELILAEDQKEYVRATAEQNRRLRKERDLMDEDYLPGILTGERTKQTGRVRVGAGRHVNSRKR</sequence>